<dbReference type="InterPro" id="IPR001087">
    <property type="entry name" value="GDSL"/>
</dbReference>
<sequence>MSFNKLIWVIYFLGFVVDERIGGGIGHDNVVNPDLKRFKFPALYNFGDSNSDTGGRSAAIADVPLTNAETFFGVPSGRFCDGRLIIDFIAEKLGLPYLSAYLDSIGTNFRHGANFAIAGSSIRHGGYSPFPLDIQIAQFLRFKSQTAALYKNCSNKMTIQSNLPRPEDFSNALYMFDIGQNDLAFGFQNSTIAETQASIPKMINKFAAAVNKLYNAAGARNFWVHNTGPIGCIPFNKKYYRSKPDKLDMNGCVEVLNRVAREFNKQLKEKVLQLGKDLPGAAFTFVDVYSVKYSLVSDAKKLGFEDPFECCSSGNFGNTVDCGNKTIVNGTVYVNPCPNPSRLISWDSLHYTEAANMFVANIILNASLGPQSLNSKGLPQFHDPKQLI</sequence>
<evidence type="ECO:0000256" key="1">
    <source>
        <dbReference type="ARBA" id="ARBA00008668"/>
    </source>
</evidence>
<keyword evidence="4" id="KW-0325">Glycoprotein</keyword>
<feature type="chain" id="PRO_5044818850" evidence="5">
    <location>
        <begin position="19"/>
        <end position="388"/>
    </location>
</feature>
<dbReference type="EMBL" id="JBJUIK010000005">
    <property type="protein sequence ID" value="KAL3526421.1"/>
    <property type="molecule type" value="Genomic_DNA"/>
</dbReference>
<keyword evidence="2 5" id="KW-0732">Signal</keyword>
<protein>
    <submittedName>
        <fullName evidence="6">Uncharacterized protein</fullName>
    </submittedName>
</protein>
<dbReference type="AlphaFoldDB" id="A0ABD3A696"/>
<evidence type="ECO:0000313" key="6">
    <source>
        <dbReference type="EMBL" id="KAL3526421.1"/>
    </source>
</evidence>
<evidence type="ECO:0000256" key="2">
    <source>
        <dbReference type="ARBA" id="ARBA00022729"/>
    </source>
</evidence>
<keyword evidence="7" id="KW-1185">Reference proteome</keyword>
<reference evidence="6 7" key="1">
    <citation type="submission" date="2024-11" db="EMBL/GenBank/DDBJ databases">
        <title>A near-complete genome assembly of Cinchona calisaya.</title>
        <authorList>
            <person name="Lian D.C."/>
            <person name="Zhao X.W."/>
            <person name="Wei L."/>
        </authorList>
    </citation>
    <scope>NUCLEOTIDE SEQUENCE [LARGE SCALE GENOMIC DNA]</scope>
    <source>
        <tissue evidence="6">Nenye</tissue>
    </source>
</reference>
<evidence type="ECO:0000256" key="4">
    <source>
        <dbReference type="ARBA" id="ARBA00023180"/>
    </source>
</evidence>
<dbReference type="PANTHER" id="PTHR22835">
    <property type="entry name" value="ZINC FINGER FYVE DOMAIN CONTAINING PROTEIN"/>
    <property type="match status" value="1"/>
</dbReference>
<dbReference type="CDD" id="cd01837">
    <property type="entry name" value="SGNH_plant_lipase_like"/>
    <property type="match status" value="1"/>
</dbReference>
<dbReference type="InterPro" id="IPR036514">
    <property type="entry name" value="SGNH_hydro_sf"/>
</dbReference>
<dbReference type="GO" id="GO:0016787">
    <property type="term" value="F:hydrolase activity"/>
    <property type="evidence" value="ECO:0007669"/>
    <property type="project" value="UniProtKB-KW"/>
</dbReference>
<accession>A0ABD3A696</accession>
<dbReference type="Pfam" id="PF00657">
    <property type="entry name" value="Lipase_GDSL"/>
    <property type="match status" value="1"/>
</dbReference>
<evidence type="ECO:0000256" key="3">
    <source>
        <dbReference type="ARBA" id="ARBA00022801"/>
    </source>
</evidence>
<dbReference type="InterPro" id="IPR035669">
    <property type="entry name" value="SGNH_plant_lipase-like"/>
</dbReference>
<gene>
    <name evidence="6" type="ORF">ACH5RR_011077</name>
</gene>
<dbReference type="PANTHER" id="PTHR22835:SF555">
    <property type="entry name" value="GDSL-LIKE LIPASE_ACYLHYDROLASE"/>
    <property type="match status" value="1"/>
</dbReference>
<dbReference type="Proteomes" id="UP001630127">
    <property type="component" value="Unassembled WGS sequence"/>
</dbReference>
<dbReference type="Gene3D" id="3.40.50.1110">
    <property type="entry name" value="SGNH hydrolase"/>
    <property type="match status" value="1"/>
</dbReference>
<organism evidence="6 7">
    <name type="scientific">Cinchona calisaya</name>
    <dbReference type="NCBI Taxonomy" id="153742"/>
    <lineage>
        <taxon>Eukaryota</taxon>
        <taxon>Viridiplantae</taxon>
        <taxon>Streptophyta</taxon>
        <taxon>Embryophyta</taxon>
        <taxon>Tracheophyta</taxon>
        <taxon>Spermatophyta</taxon>
        <taxon>Magnoliopsida</taxon>
        <taxon>eudicotyledons</taxon>
        <taxon>Gunneridae</taxon>
        <taxon>Pentapetalae</taxon>
        <taxon>asterids</taxon>
        <taxon>lamiids</taxon>
        <taxon>Gentianales</taxon>
        <taxon>Rubiaceae</taxon>
        <taxon>Cinchonoideae</taxon>
        <taxon>Cinchoneae</taxon>
        <taxon>Cinchona</taxon>
    </lineage>
</organism>
<proteinExistence type="inferred from homology"/>
<feature type="signal peptide" evidence="5">
    <location>
        <begin position="1"/>
        <end position="18"/>
    </location>
</feature>
<evidence type="ECO:0000256" key="5">
    <source>
        <dbReference type="SAM" id="SignalP"/>
    </source>
</evidence>
<keyword evidence="3" id="KW-0378">Hydrolase</keyword>
<evidence type="ECO:0000313" key="7">
    <source>
        <dbReference type="Proteomes" id="UP001630127"/>
    </source>
</evidence>
<name>A0ABD3A696_9GENT</name>
<comment type="caution">
    <text evidence="6">The sequence shown here is derived from an EMBL/GenBank/DDBJ whole genome shotgun (WGS) entry which is preliminary data.</text>
</comment>
<comment type="similarity">
    <text evidence="1">Belongs to the 'GDSL' lipolytic enzyme family.</text>
</comment>
<dbReference type="SUPFAM" id="SSF52266">
    <property type="entry name" value="SGNH hydrolase"/>
    <property type="match status" value="1"/>
</dbReference>